<dbReference type="InterPro" id="IPR007387">
    <property type="entry name" value="TRAP_DctQ"/>
</dbReference>
<evidence type="ECO:0000313" key="12">
    <source>
        <dbReference type="Proteomes" id="UP000243978"/>
    </source>
</evidence>
<evidence type="ECO:0000256" key="1">
    <source>
        <dbReference type="ARBA" id="ARBA00004429"/>
    </source>
</evidence>
<keyword evidence="5 9" id="KW-0812">Transmembrane</keyword>
<evidence type="ECO:0000256" key="9">
    <source>
        <dbReference type="RuleBase" id="RU369079"/>
    </source>
</evidence>
<dbReference type="Pfam" id="PF04290">
    <property type="entry name" value="DctQ"/>
    <property type="match status" value="1"/>
</dbReference>
<evidence type="ECO:0000259" key="10">
    <source>
        <dbReference type="Pfam" id="PF04290"/>
    </source>
</evidence>
<comment type="subunit">
    <text evidence="9">The complex comprises the extracytoplasmic solute receptor protein and the two transmembrane proteins.</text>
</comment>
<evidence type="ECO:0000256" key="5">
    <source>
        <dbReference type="ARBA" id="ARBA00022692"/>
    </source>
</evidence>
<sequence>MQDQELKHGTAIEWLVPLAFVICAGWVTWHIPAFTLDWAPPENQSARDNLAGIFLRNDVTPNMGGLFGGYADAIDWLALVLLPVFLVLGVMTVRRAPMEFEAWGTADRLSVFIGRITMMLIVLLVLVMLYEVLLRYVFEAPTLWANELSLWIAGFIFLTAGLYAMQQRSHIRIFLLYDVCPWWMQKLFDCISTLLIIAFAFFLIYGGYGEAFSKFYRWETFGTAFDPPIPATVKPAVLFIVALVAVQAVVNLIADWNAEPVIHTAADDIDEDEIARLRAAVGAEGTGDLDVTRGAIQGSQTKAKKDDN</sequence>
<keyword evidence="2 9" id="KW-0813">Transport</keyword>
<comment type="function">
    <text evidence="9">Part of the tripartite ATP-independent periplasmic (TRAP) transport system.</text>
</comment>
<feature type="transmembrane region" description="Helical" evidence="9">
    <location>
        <begin position="12"/>
        <end position="31"/>
    </location>
</feature>
<comment type="subcellular location">
    <subcellularLocation>
        <location evidence="1 9">Cell inner membrane</location>
        <topology evidence="1 9">Multi-pass membrane protein</topology>
    </subcellularLocation>
</comment>
<organism evidence="11 12">
    <name type="scientific">Litoreibacter ponti</name>
    <dbReference type="NCBI Taxonomy" id="1510457"/>
    <lineage>
        <taxon>Bacteria</taxon>
        <taxon>Pseudomonadati</taxon>
        <taxon>Pseudomonadota</taxon>
        <taxon>Alphaproteobacteria</taxon>
        <taxon>Rhodobacterales</taxon>
        <taxon>Roseobacteraceae</taxon>
        <taxon>Litoreibacter</taxon>
    </lineage>
</organism>
<dbReference type="Proteomes" id="UP000243978">
    <property type="component" value="Unassembled WGS sequence"/>
</dbReference>
<dbReference type="GO" id="GO:0022857">
    <property type="term" value="F:transmembrane transporter activity"/>
    <property type="evidence" value="ECO:0007669"/>
    <property type="project" value="UniProtKB-UniRule"/>
</dbReference>
<proteinExistence type="inferred from homology"/>
<dbReference type="AlphaFoldDB" id="A0A2T6BDS9"/>
<dbReference type="OrthoDB" id="4250245at2"/>
<keyword evidence="3" id="KW-1003">Cell membrane</keyword>
<reference evidence="11 12" key="1">
    <citation type="submission" date="2018-04" db="EMBL/GenBank/DDBJ databases">
        <title>Genomic Encyclopedia of Archaeal and Bacterial Type Strains, Phase II (KMG-II): from individual species to whole genera.</title>
        <authorList>
            <person name="Goeker M."/>
        </authorList>
    </citation>
    <scope>NUCLEOTIDE SEQUENCE [LARGE SCALE GENOMIC DNA]</scope>
    <source>
        <strain evidence="11 12">DSM 100977</strain>
    </source>
</reference>
<accession>A0A2T6BDS9</accession>
<evidence type="ECO:0000256" key="7">
    <source>
        <dbReference type="ARBA" id="ARBA00023136"/>
    </source>
</evidence>
<feature type="transmembrane region" description="Helical" evidence="9">
    <location>
        <begin position="236"/>
        <end position="254"/>
    </location>
</feature>
<keyword evidence="12" id="KW-1185">Reference proteome</keyword>
<dbReference type="RefSeq" id="WP_107846580.1">
    <property type="nucleotide sequence ID" value="NZ_QBKS01000002.1"/>
</dbReference>
<dbReference type="PANTHER" id="PTHR35011:SF4">
    <property type="entry name" value="SLL1102 PROTEIN"/>
    <property type="match status" value="1"/>
</dbReference>
<feature type="transmembrane region" description="Helical" evidence="9">
    <location>
        <begin position="148"/>
        <end position="166"/>
    </location>
</feature>
<keyword evidence="7 9" id="KW-0472">Membrane</keyword>
<comment type="caution">
    <text evidence="11">The sequence shown here is derived from an EMBL/GenBank/DDBJ whole genome shotgun (WGS) entry which is preliminary data.</text>
</comment>
<name>A0A2T6BDS9_9RHOB</name>
<feature type="transmembrane region" description="Helical" evidence="9">
    <location>
        <begin position="187"/>
        <end position="208"/>
    </location>
</feature>
<feature type="transmembrane region" description="Helical" evidence="9">
    <location>
        <begin position="73"/>
        <end position="91"/>
    </location>
</feature>
<protein>
    <recommendedName>
        <fullName evidence="9">TRAP transporter small permease protein</fullName>
    </recommendedName>
</protein>
<evidence type="ECO:0000313" key="11">
    <source>
        <dbReference type="EMBL" id="PTX54225.1"/>
    </source>
</evidence>
<feature type="transmembrane region" description="Helical" evidence="9">
    <location>
        <begin position="112"/>
        <end position="136"/>
    </location>
</feature>
<feature type="domain" description="Tripartite ATP-independent periplasmic transporters DctQ component" evidence="10">
    <location>
        <begin position="124"/>
        <end position="253"/>
    </location>
</feature>
<dbReference type="PANTHER" id="PTHR35011">
    <property type="entry name" value="2,3-DIKETO-L-GULONATE TRAP TRANSPORTER SMALL PERMEASE PROTEIN YIAM"/>
    <property type="match status" value="1"/>
</dbReference>
<keyword evidence="6 9" id="KW-1133">Transmembrane helix</keyword>
<evidence type="ECO:0000256" key="8">
    <source>
        <dbReference type="ARBA" id="ARBA00038436"/>
    </source>
</evidence>
<evidence type="ECO:0000256" key="3">
    <source>
        <dbReference type="ARBA" id="ARBA00022475"/>
    </source>
</evidence>
<comment type="caution">
    <text evidence="9">Lacks conserved residue(s) required for the propagation of feature annotation.</text>
</comment>
<evidence type="ECO:0000256" key="6">
    <source>
        <dbReference type="ARBA" id="ARBA00022989"/>
    </source>
</evidence>
<dbReference type="InterPro" id="IPR055348">
    <property type="entry name" value="DctQ"/>
</dbReference>
<dbReference type="GO" id="GO:0005886">
    <property type="term" value="C:plasma membrane"/>
    <property type="evidence" value="ECO:0007669"/>
    <property type="project" value="UniProtKB-SubCell"/>
</dbReference>
<dbReference type="EMBL" id="QBKS01000002">
    <property type="protein sequence ID" value="PTX54225.1"/>
    <property type="molecule type" value="Genomic_DNA"/>
</dbReference>
<gene>
    <name evidence="11" type="ORF">C8N43_3037</name>
</gene>
<evidence type="ECO:0000256" key="4">
    <source>
        <dbReference type="ARBA" id="ARBA00022519"/>
    </source>
</evidence>
<comment type="similarity">
    <text evidence="8 9">Belongs to the TRAP transporter small permease family.</text>
</comment>
<keyword evidence="4 9" id="KW-0997">Cell inner membrane</keyword>
<evidence type="ECO:0000256" key="2">
    <source>
        <dbReference type="ARBA" id="ARBA00022448"/>
    </source>
</evidence>